<dbReference type="PANTHER" id="PTHR13822:SF10">
    <property type="entry name" value="ATP SYNTHASE EPSILON CHAIN, CHLOROPLASTIC"/>
    <property type="match status" value="1"/>
</dbReference>
<comment type="similarity">
    <text evidence="3 9 10">Belongs to the ATPase epsilon chain family.</text>
</comment>
<evidence type="ECO:0000256" key="4">
    <source>
        <dbReference type="ARBA" id="ARBA00022448"/>
    </source>
</evidence>
<dbReference type="OrthoDB" id="5294255at2"/>
<dbReference type="InterPro" id="IPR020547">
    <property type="entry name" value="ATP_synth_F1_esu_C"/>
</dbReference>
<dbReference type="SUPFAM" id="SSF51344">
    <property type="entry name" value="Epsilon subunit of F1F0-ATP synthase N-terminal domain"/>
    <property type="match status" value="1"/>
</dbReference>
<evidence type="ECO:0000313" key="15">
    <source>
        <dbReference type="Proteomes" id="UP000220102"/>
    </source>
</evidence>
<dbReference type="CDD" id="cd12152">
    <property type="entry name" value="F1-ATPase_delta"/>
    <property type="match status" value="1"/>
</dbReference>
<evidence type="ECO:0000313" key="14">
    <source>
        <dbReference type="EMBL" id="PEN13125.1"/>
    </source>
</evidence>
<keyword evidence="8 9" id="KW-0066">ATP synthesis</keyword>
<accession>A0A2A8CWR0</accession>
<evidence type="ECO:0000256" key="7">
    <source>
        <dbReference type="ARBA" id="ARBA00023196"/>
    </source>
</evidence>
<feature type="region of interest" description="Disordered" evidence="11">
    <location>
        <begin position="109"/>
        <end position="130"/>
    </location>
</feature>
<reference evidence="14 15" key="1">
    <citation type="submission" date="2017-10" db="EMBL/GenBank/DDBJ databases">
        <title>Draft genome of Longibacter Salinarum.</title>
        <authorList>
            <person name="Goh K.M."/>
            <person name="Shamsir M.S."/>
            <person name="Lim S.W."/>
        </authorList>
    </citation>
    <scope>NUCLEOTIDE SEQUENCE [LARGE SCALE GENOMIC DNA]</scope>
    <source>
        <strain evidence="14 15">KCTC 52045</strain>
    </source>
</reference>
<dbReference type="AlphaFoldDB" id="A0A2A8CWR0"/>
<evidence type="ECO:0000256" key="11">
    <source>
        <dbReference type="SAM" id="MobiDB-lite"/>
    </source>
</evidence>
<dbReference type="GO" id="GO:0012505">
    <property type="term" value="C:endomembrane system"/>
    <property type="evidence" value="ECO:0007669"/>
    <property type="project" value="UniProtKB-SubCell"/>
</dbReference>
<evidence type="ECO:0000256" key="3">
    <source>
        <dbReference type="ARBA" id="ARBA00005712"/>
    </source>
</evidence>
<comment type="function">
    <text evidence="1 9">Produces ATP from ADP in the presence of a proton gradient across the membrane.</text>
</comment>
<sequence>MPDDLYVDIVTPDDRVFRGQASGVRAPGVEGSFEVLRDHAPMIAAFGVGTLSVQTKDAHRFADVHDDRVVFATSGGFLEVIDNKVTVLAETVEPASEIDVERAQSAEERAARRLKEGGLEGSEREEAEAALERARNRVRVSMGQVGK</sequence>
<keyword evidence="7 9" id="KW-0139">CF(1)</keyword>
<dbReference type="NCBIfam" id="TIGR01216">
    <property type="entry name" value="ATP_synt_epsi"/>
    <property type="match status" value="1"/>
</dbReference>
<dbReference type="Proteomes" id="UP000220102">
    <property type="component" value="Unassembled WGS sequence"/>
</dbReference>
<organism evidence="14 15">
    <name type="scientific">Longibacter salinarum</name>
    <dbReference type="NCBI Taxonomy" id="1850348"/>
    <lineage>
        <taxon>Bacteria</taxon>
        <taxon>Pseudomonadati</taxon>
        <taxon>Rhodothermota</taxon>
        <taxon>Rhodothermia</taxon>
        <taxon>Rhodothermales</taxon>
        <taxon>Salisaetaceae</taxon>
        <taxon>Longibacter</taxon>
    </lineage>
</organism>
<dbReference type="RefSeq" id="WP_098075717.1">
    <property type="nucleotide sequence ID" value="NZ_PDEQ01000005.1"/>
</dbReference>
<feature type="compositionally biased region" description="Basic and acidic residues" evidence="11">
    <location>
        <begin position="109"/>
        <end position="124"/>
    </location>
</feature>
<dbReference type="Gene3D" id="1.20.5.440">
    <property type="entry name" value="ATP synthase delta/epsilon subunit, C-terminal domain"/>
    <property type="match status" value="1"/>
</dbReference>
<evidence type="ECO:0000259" key="13">
    <source>
        <dbReference type="Pfam" id="PF02823"/>
    </source>
</evidence>
<name>A0A2A8CWR0_9BACT</name>
<protein>
    <recommendedName>
        <fullName evidence="9">ATP synthase epsilon chain</fullName>
    </recommendedName>
    <alternativeName>
        <fullName evidence="9">ATP synthase F1 sector epsilon subunit</fullName>
    </alternativeName>
    <alternativeName>
        <fullName evidence="9">F-ATPase epsilon subunit</fullName>
    </alternativeName>
</protein>
<feature type="domain" description="ATP synthase epsilon subunit C-terminal" evidence="12">
    <location>
        <begin position="97"/>
        <end position="141"/>
    </location>
</feature>
<keyword evidence="9" id="KW-0375">Hydrogen ion transport</keyword>
<dbReference type="PANTHER" id="PTHR13822">
    <property type="entry name" value="ATP SYNTHASE DELTA/EPSILON CHAIN"/>
    <property type="match status" value="1"/>
</dbReference>
<keyword evidence="15" id="KW-1185">Reference proteome</keyword>
<comment type="subunit">
    <text evidence="9 10">F-type ATPases have 2 components, CF(1) - the catalytic core - and CF(0) - the membrane proton channel. CF(1) has five subunits: alpha(3), beta(3), gamma(1), delta(1), epsilon(1). CF(0) has three main subunits: a, b and c.</text>
</comment>
<dbReference type="EMBL" id="PDEQ01000005">
    <property type="protein sequence ID" value="PEN13125.1"/>
    <property type="molecule type" value="Genomic_DNA"/>
</dbReference>
<evidence type="ECO:0000259" key="12">
    <source>
        <dbReference type="Pfam" id="PF00401"/>
    </source>
</evidence>
<evidence type="ECO:0000256" key="10">
    <source>
        <dbReference type="RuleBase" id="RU003656"/>
    </source>
</evidence>
<dbReference type="InterPro" id="IPR036771">
    <property type="entry name" value="ATPsynth_dsu/esu_N"/>
</dbReference>
<keyword evidence="9" id="KW-1003">Cell membrane</keyword>
<evidence type="ECO:0000256" key="5">
    <source>
        <dbReference type="ARBA" id="ARBA00023065"/>
    </source>
</evidence>
<dbReference type="Pfam" id="PF00401">
    <property type="entry name" value="ATP-synt_DE"/>
    <property type="match status" value="1"/>
</dbReference>
<dbReference type="GO" id="GO:0005524">
    <property type="term" value="F:ATP binding"/>
    <property type="evidence" value="ECO:0007669"/>
    <property type="project" value="UniProtKB-UniRule"/>
</dbReference>
<dbReference type="GO" id="GO:0045259">
    <property type="term" value="C:proton-transporting ATP synthase complex"/>
    <property type="evidence" value="ECO:0007669"/>
    <property type="project" value="UniProtKB-KW"/>
</dbReference>
<dbReference type="Pfam" id="PF02823">
    <property type="entry name" value="ATP-synt_DE_N"/>
    <property type="match status" value="1"/>
</dbReference>
<evidence type="ECO:0000256" key="2">
    <source>
        <dbReference type="ARBA" id="ARBA00004184"/>
    </source>
</evidence>
<dbReference type="InterPro" id="IPR001469">
    <property type="entry name" value="ATP_synth_F1_dsu/esu"/>
</dbReference>
<dbReference type="GO" id="GO:0046933">
    <property type="term" value="F:proton-transporting ATP synthase activity, rotational mechanism"/>
    <property type="evidence" value="ECO:0007669"/>
    <property type="project" value="UniProtKB-UniRule"/>
</dbReference>
<evidence type="ECO:0000256" key="6">
    <source>
        <dbReference type="ARBA" id="ARBA00023136"/>
    </source>
</evidence>
<comment type="subcellular location">
    <subcellularLocation>
        <location evidence="9">Cell membrane</location>
        <topology evidence="9">Peripheral membrane protein</topology>
    </subcellularLocation>
    <subcellularLocation>
        <location evidence="2">Endomembrane system</location>
        <topology evidence="2">Peripheral membrane protein</topology>
    </subcellularLocation>
</comment>
<evidence type="ECO:0000256" key="8">
    <source>
        <dbReference type="ARBA" id="ARBA00023310"/>
    </source>
</evidence>
<comment type="caution">
    <text evidence="14">The sequence shown here is derived from an EMBL/GenBank/DDBJ whole genome shotgun (WGS) entry which is preliminary data.</text>
</comment>
<dbReference type="GO" id="GO:0005886">
    <property type="term" value="C:plasma membrane"/>
    <property type="evidence" value="ECO:0007669"/>
    <property type="project" value="UniProtKB-SubCell"/>
</dbReference>
<dbReference type="HAMAP" id="MF_00530">
    <property type="entry name" value="ATP_synth_epsil_bac"/>
    <property type="match status" value="1"/>
</dbReference>
<keyword evidence="6 9" id="KW-0472">Membrane</keyword>
<gene>
    <name evidence="9 14" type="primary">atpC</name>
    <name evidence="14" type="ORF">CRI94_10775</name>
</gene>
<keyword evidence="4 9" id="KW-0813">Transport</keyword>
<feature type="domain" description="ATP synthase F1 complex delta/epsilon subunit N-terminal" evidence="13">
    <location>
        <begin position="6"/>
        <end position="91"/>
    </location>
</feature>
<keyword evidence="5 9" id="KW-0406">Ion transport</keyword>
<dbReference type="InterPro" id="IPR020546">
    <property type="entry name" value="ATP_synth_F1_dsu/esu_N"/>
</dbReference>
<evidence type="ECO:0000256" key="9">
    <source>
        <dbReference type="HAMAP-Rule" id="MF_00530"/>
    </source>
</evidence>
<proteinExistence type="inferred from homology"/>
<evidence type="ECO:0000256" key="1">
    <source>
        <dbReference type="ARBA" id="ARBA00003543"/>
    </source>
</evidence>
<dbReference type="Gene3D" id="2.60.15.10">
    <property type="entry name" value="F0F1 ATP synthase delta/epsilon subunit, N-terminal"/>
    <property type="match status" value="1"/>
</dbReference>